<evidence type="ECO:0000313" key="1">
    <source>
        <dbReference type="EMBL" id="QJT02937.1"/>
    </source>
</evidence>
<keyword evidence="2" id="KW-1185">Reference proteome</keyword>
<accession>A0A6M4WQT1</accession>
<sequence length="95" mass="10499">MTSVQTHPVRTWRLHDHSGPRVRDDMTVEVALSVMAGARVDHLLLCDGDDQCTGSVTRAQLAVLRAAATYTDRLRLRDVLDAPVRPSSRPCSFSL</sequence>
<dbReference type="EMBL" id="CP049838">
    <property type="protein sequence ID" value="QJT02937.1"/>
    <property type="molecule type" value="Genomic_DNA"/>
</dbReference>
<dbReference type="SUPFAM" id="SSF54631">
    <property type="entry name" value="CBS-domain pair"/>
    <property type="match status" value="1"/>
</dbReference>
<evidence type="ECO:0000313" key="2">
    <source>
        <dbReference type="Proteomes" id="UP000502665"/>
    </source>
</evidence>
<dbReference type="InterPro" id="IPR046342">
    <property type="entry name" value="CBS_dom_sf"/>
</dbReference>
<organism evidence="1 2">
    <name type="scientific">Streptomyces asoensis</name>
    <dbReference type="NCBI Taxonomy" id="249586"/>
    <lineage>
        <taxon>Bacteria</taxon>
        <taxon>Bacillati</taxon>
        <taxon>Actinomycetota</taxon>
        <taxon>Actinomycetes</taxon>
        <taxon>Kitasatosporales</taxon>
        <taxon>Streptomycetaceae</taxon>
        <taxon>Streptomyces</taxon>
    </lineage>
</organism>
<dbReference type="Proteomes" id="UP000502665">
    <property type="component" value="Chromosome"/>
</dbReference>
<protein>
    <submittedName>
        <fullName evidence="1">CBS domain-containing protein</fullName>
    </submittedName>
</protein>
<proteinExistence type="predicted"/>
<reference evidence="1" key="1">
    <citation type="submission" date="2020-03" db="EMBL/GenBank/DDBJ databases">
        <title>Molecular networking-based the target discovery of potent antiproliferative macrolactams: 5/6/7/16 polycyclic ansamycins and glycosylated trienomycin from Streptomyces cacaoi subsp. asoensis.</title>
        <authorList>
            <person name="Liu L.-L."/>
        </authorList>
    </citation>
    <scope>NUCLEOTIDE SEQUENCE [LARGE SCALE GENOMIC DNA]</scope>
    <source>
        <strain evidence="1">H2S5</strain>
    </source>
</reference>
<gene>
    <name evidence="1" type="ORF">G9272_23775</name>
</gene>
<name>A0A6M4WQT1_9ACTN</name>
<dbReference type="AlphaFoldDB" id="A0A6M4WQT1"/>